<evidence type="ECO:0000256" key="1">
    <source>
        <dbReference type="SAM" id="MobiDB-lite"/>
    </source>
</evidence>
<dbReference type="PANTHER" id="PTHR40861:SF1">
    <property type="entry name" value="PHOSPHATIDATE PHOSPHATASE APP1 CATALYTIC DOMAIN-CONTAINING PROTEIN"/>
    <property type="match status" value="1"/>
</dbReference>
<feature type="region of interest" description="Disordered" evidence="1">
    <location>
        <begin position="372"/>
        <end position="439"/>
    </location>
</feature>
<proteinExistence type="predicted"/>
<reference evidence="2 3" key="1">
    <citation type="journal article" date="2023" name="Commun. Biol.">
        <title>Genome analysis of Parmales, the sister group of diatoms, reveals the evolutionary specialization of diatoms from phago-mixotrophs to photoautotrophs.</title>
        <authorList>
            <person name="Ban H."/>
            <person name="Sato S."/>
            <person name="Yoshikawa S."/>
            <person name="Yamada K."/>
            <person name="Nakamura Y."/>
            <person name="Ichinomiya M."/>
            <person name="Sato N."/>
            <person name="Blanc-Mathieu R."/>
            <person name="Endo H."/>
            <person name="Kuwata A."/>
            <person name="Ogata H."/>
        </authorList>
    </citation>
    <scope>NUCLEOTIDE SEQUENCE [LARGE SCALE GENOMIC DNA]</scope>
</reference>
<feature type="compositionally biased region" description="Low complexity" evidence="1">
    <location>
        <begin position="242"/>
        <end position="252"/>
    </location>
</feature>
<sequence length="969" mass="105652">LRERGMHTNPSLLAGDTQSGSKMVFQNDMEPLALKKFQNFKEYVSIYPEFSHVFVGDTGQGDVRSGELMNEAYPDKVERLYMHIVQTLHTTHGYDADRYSKSGLDKKICFFRTYVEAGLDAASQSPPLILNSGLRRICLDAVKDFHTIPRNKWPSKQAMIDRRKELNQSIWLANRFLVKQNCKPCPLILASPRFNINERVTTTYGSGWVKSYDPVHDLYKVELDWRPIDVQLAEYKKEKRGATPISTSSTPAPSAPTPTPSAQTSQTPPQPLSVHSSSNVDVSAAALESVAETDEYDVEIAEINSDPESSPIRRPTERGGLDDTMSNETPPSSIADRDETSSVADSEREFYRNVMSSDGLRQFGTNTYSHAMLGSNTHSSPAPSSSRFSPGFSPASNAVTPRTTNHRSSSPIPELIVGPSAFDAGVSDQDGVSSVGDLGERDVNASTVSSRSSTTKKNAVFAYVQSNDLHHYKPPVLMYDPALEDVAPTARDKSRSIFNSFGYFNRGALSPSPHRLSDVGDAYVPVVKVGDNVRTFYGEGRVKAVRATDAIVEVKMWNWTARCYLREEDVEVVEKPEKVGFLGLFGRGRDPDMKVLDVSAADQVAAEEAELVSFAIGDEVKTPWGDGVVVVVEEREDPDASAAKVKGEEEAGEVDLETQLLDAVAIDVLDLTADDEGAGTLAIKSESPDTSTAVVKVETPPPPVPTITFLTVDFTCMGGRLHCTAKEASGWQKTHRRENESSGLMSYILAPLRRFTAAPPKKSSDAGLVEPVLHEQYFPDQTVVLVERMGRGRVLSHRPETNVYVVELSFGTGYLNPDVLSFYTAPGCAVDGSVLTSLGLTGNLVAVDPRTSVHHVQMDGMLGYLQPDAVLGPVKAAVGTEVVTVAGSGVVVKYRPGDRMFEVRLDGWNARIFCTEADMGAAERESSEGGYGWLSGWFWARKSQAAAPPTRPARSRQGSKVSEIEALAG</sequence>
<dbReference type="PANTHER" id="PTHR40861">
    <property type="entry name" value="DUF2183 DOMAIN-CONTAINING PROTEIN"/>
    <property type="match status" value="1"/>
</dbReference>
<feature type="region of interest" description="Disordered" evidence="1">
    <location>
        <begin position="238"/>
        <end position="280"/>
    </location>
</feature>
<feature type="compositionally biased region" description="Basic and acidic residues" evidence="1">
    <location>
        <begin position="335"/>
        <end position="345"/>
    </location>
</feature>
<evidence type="ECO:0000313" key="2">
    <source>
        <dbReference type="EMBL" id="GMI34166.1"/>
    </source>
</evidence>
<name>A0ABQ6MVB6_9STRA</name>
<gene>
    <name evidence="2" type="ORF">TeGR_g4828</name>
</gene>
<dbReference type="EMBL" id="BRYB01001812">
    <property type="protein sequence ID" value="GMI34166.1"/>
    <property type="molecule type" value="Genomic_DNA"/>
</dbReference>
<keyword evidence="3" id="KW-1185">Reference proteome</keyword>
<evidence type="ECO:0000313" key="3">
    <source>
        <dbReference type="Proteomes" id="UP001165060"/>
    </source>
</evidence>
<comment type="caution">
    <text evidence="2">The sequence shown here is derived from an EMBL/GenBank/DDBJ whole genome shotgun (WGS) entry which is preliminary data.</text>
</comment>
<organism evidence="2 3">
    <name type="scientific">Tetraparma gracilis</name>
    <dbReference type="NCBI Taxonomy" id="2962635"/>
    <lineage>
        <taxon>Eukaryota</taxon>
        <taxon>Sar</taxon>
        <taxon>Stramenopiles</taxon>
        <taxon>Ochrophyta</taxon>
        <taxon>Bolidophyceae</taxon>
        <taxon>Parmales</taxon>
        <taxon>Triparmaceae</taxon>
        <taxon>Tetraparma</taxon>
    </lineage>
</organism>
<protein>
    <submittedName>
        <fullName evidence="2">Uncharacterized protein</fullName>
    </submittedName>
</protein>
<feature type="non-terminal residue" evidence="2">
    <location>
        <position position="1"/>
    </location>
</feature>
<feature type="region of interest" description="Disordered" evidence="1">
    <location>
        <begin position="946"/>
        <end position="969"/>
    </location>
</feature>
<feature type="region of interest" description="Disordered" evidence="1">
    <location>
        <begin position="301"/>
        <end position="345"/>
    </location>
</feature>
<feature type="compositionally biased region" description="Polar residues" evidence="1">
    <location>
        <begin position="397"/>
        <end position="411"/>
    </location>
</feature>
<accession>A0ABQ6MVB6</accession>
<dbReference type="Proteomes" id="UP001165060">
    <property type="component" value="Unassembled WGS sequence"/>
</dbReference>
<feature type="compositionally biased region" description="Low complexity" evidence="1">
    <location>
        <begin position="379"/>
        <end position="396"/>
    </location>
</feature>